<reference evidence="2 3" key="1">
    <citation type="submission" date="2018-09" db="EMBL/GenBank/DDBJ databases">
        <title>Genomic Encyclopedia of Archaeal and Bacterial Type Strains, Phase II (KMG-II): from individual species to whole genera.</title>
        <authorList>
            <person name="Goeker M."/>
        </authorList>
    </citation>
    <scope>NUCLEOTIDE SEQUENCE [LARGE SCALE GENOMIC DNA]</scope>
    <source>
        <strain evidence="2 3">DSM 16505</strain>
    </source>
</reference>
<comment type="caution">
    <text evidence="2">The sequence shown here is derived from an EMBL/GenBank/DDBJ whole genome shotgun (WGS) entry which is preliminary data.</text>
</comment>
<evidence type="ECO:0000259" key="1">
    <source>
        <dbReference type="Pfam" id="PF02582"/>
    </source>
</evidence>
<dbReference type="PANTHER" id="PTHR16255">
    <property type="entry name" value="REQUIRED FOR MEIOTIC NUCLEAR DIVISION PROTEIN 1 HOMOLOG"/>
    <property type="match status" value="1"/>
</dbReference>
<keyword evidence="3" id="KW-1185">Reference proteome</keyword>
<evidence type="ECO:0000313" key="3">
    <source>
        <dbReference type="Proteomes" id="UP000285780"/>
    </source>
</evidence>
<dbReference type="Pfam" id="PF02582">
    <property type="entry name" value="DUF155"/>
    <property type="match status" value="1"/>
</dbReference>
<dbReference type="InterPro" id="IPR051624">
    <property type="entry name" value="RMD1/Sad1-interacting"/>
</dbReference>
<evidence type="ECO:0000313" key="2">
    <source>
        <dbReference type="EMBL" id="RKF04518.1"/>
    </source>
</evidence>
<dbReference type="EMBL" id="RAQM01000007">
    <property type="protein sequence ID" value="RKF04518.1"/>
    <property type="molecule type" value="Genomic_DNA"/>
</dbReference>
<sequence length="280" mass="32613">MMTAHHLINYQSLKVTTTIIKMRLETIAYHLEKRILLSTVRKQFKSFNLVKREHSFLLYRTENNSYIYVKDYGSVVFINCEDVLINEVVNFLAGKETAILSQLPSEKYAISFSDTIEVDFGSIQIKELNDDVAHTIMLNLAQSVALMNYVNKTSDLHDKTLVYSKQLERTGNFKLSKVQMRKFIGKTLNLKNNIAENLFVFDSPDVAWNNKDLSDLDYKLKDELDIIKRHQGIENSLNVIKENLDLFNDILQHRYSSMLEWIIIILILFEVVQVIIEKLI</sequence>
<feature type="domain" description="DUF155" evidence="1">
    <location>
        <begin position="67"/>
        <end position="231"/>
    </location>
</feature>
<dbReference type="Proteomes" id="UP000285780">
    <property type="component" value="Unassembled WGS sequence"/>
</dbReference>
<gene>
    <name evidence="2" type="ORF">C8N26_1189</name>
</gene>
<dbReference type="AlphaFoldDB" id="A0A420E343"/>
<dbReference type="PANTHER" id="PTHR16255:SF6">
    <property type="entry name" value="PROTEIN RETARDED ROOT GROWTH-LIKE"/>
    <property type="match status" value="1"/>
</dbReference>
<organism evidence="2 3">
    <name type="scientific">Tenacibaculum lutimaris</name>
    <dbReference type="NCBI Taxonomy" id="285258"/>
    <lineage>
        <taxon>Bacteria</taxon>
        <taxon>Pseudomonadati</taxon>
        <taxon>Bacteroidota</taxon>
        <taxon>Flavobacteriia</taxon>
        <taxon>Flavobacteriales</taxon>
        <taxon>Flavobacteriaceae</taxon>
        <taxon>Tenacibaculum</taxon>
    </lineage>
</organism>
<dbReference type="InterPro" id="IPR003734">
    <property type="entry name" value="DUF155"/>
</dbReference>
<proteinExistence type="predicted"/>
<protein>
    <submittedName>
        <fullName evidence="2">YagE family uncharacterized protein</fullName>
    </submittedName>
</protein>
<name>A0A420E343_9FLAO</name>
<accession>A0A420E343</accession>